<dbReference type="HOGENOM" id="CLU_490068_0_0_1"/>
<dbReference type="OrthoDB" id="4096810at2759"/>
<feature type="compositionally biased region" description="Basic and acidic residues" evidence="1">
    <location>
        <begin position="309"/>
        <end position="323"/>
    </location>
</feature>
<reference evidence="2 3" key="1">
    <citation type="journal article" date="2009" name="Nature">
        <title>Evolution of pathogenicity and sexual reproduction in eight Candida genomes.</title>
        <authorList>
            <person name="Butler G."/>
            <person name="Rasmussen M.D."/>
            <person name="Lin M.F."/>
            <person name="Santos M.A."/>
            <person name="Sakthikumar S."/>
            <person name="Munro C.A."/>
            <person name="Rheinbay E."/>
            <person name="Grabherr M."/>
            <person name="Forche A."/>
            <person name="Reedy J.L."/>
            <person name="Agrafioti I."/>
            <person name="Arnaud M.B."/>
            <person name="Bates S."/>
            <person name="Brown A.J."/>
            <person name="Brunke S."/>
            <person name="Costanzo M.C."/>
            <person name="Fitzpatrick D.A."/>
            <person name="de Groot P.W."/>
            <person name="Harris D."/>
            <person name="Hoyer L.L."/>
            <person name="Hube B."/>
            <person name="Klis F.M."/>
            <person name="Kodira C."/>
            <person name="Lennard N."/>
            <person name="Logue M.E."/>
            <person name="Martin R."/>
            <person name="Neiman A.M."/>
            <person name="Nikolaou E."/>
            <person name="Quail M.A."/>
            <person name="Quinn J."/>
            <person name="Santos M.C."/>
            <person name="Schmitzberger F.F."/>
            <person name="Sherlock G."/>
            <person name="Shah P."/>
            <person name="Silverstein K.A."/>
            <person name="Skrzypek M.S."/>
            <person name="Soll D."/>
            <person name="Staggs R."/>
            <person name="Stansfield I."/>
            <person name="Stumpf M.P."/>
            <person name="Sudbery P.E."/>
            <person name="Srikantha T."/>
            <person name="Zeng Q."/>
            <person name="Berman J."/>
            <person name="Berriman M."/>
            <person name="Heitman J."/>
            <person name="Gow N.A."/>
            <person name="Lorenz M.C."/>
            <person name="Birren B.W."/>
            <person name="Kellis M."/>
            <person name="Cuomo C.A."/>
        </authorList>
    </citation>
    <scope>NUCLEOTIDE SEQUENCE [LARGE SCALE GENOMIC DNA]</scope>
    <source>
        <strain evidence="3">ATCC 11503 / BCRC 21390 / CBS 2605 / JCM 1781 / NBRC 1676 / NRRL YB-4239</strain>
    </source>
</reference>
<feature type="compositionally biased region" description="Low complexity" evidence="1">
    <location>
        <begin position="325"/>
        <end position="341"/>
    </location>
</feature>
<feature type="compositionally biased region" description="Basic and acidic residues" evidence="1">
    <location>
        <begin position="240"/>
        <end position="249"/>
    </location>
</feature>
<evidence type="ECO:0000313" key="3">
    <source>
        <dbReference type="Proteomes" id="UP000001996"/>
    </source>
</evidence>
<dbReference type="EMBL" id="CH981527">
    <property type="protein sequence ID" value="EDK45443.1"/>
    <property type="molecule type" value="Genomic_DNA"/>
</dbReference>
<feature type="region of interest" description="Disordered" evidence="1">
    <location>
        <begin position="229"/>
        <end position="249"/>
    </location>
</feature>
<feature type="region of interest" description="Disordered" evidence="1">
    <location>
        <begin position="308"/>
        <end position="348"/>
    </location>
</feature>
<evidence type="ECO:0000313" key="2">
    <source>
        <dbReference type="EMBL" id="EDK45443.1"/>
    </source>
</evidence>
<name>A5E1Y5_LODEL</name>
<feature type="compositionally biased region" description="Low complexity" evidence="1">
    <location>
        <begin position="24"/>
        <end position="38"/>
    </location>
</feature>
<proteinExistence type="predicted"/>
<feature type="region of interest" description="Disordered" evidence="1">
    <location>
        <begin position="264"/>
        <end position="292"/>
    </location>
</feature>
<feature type="compositionally biased region" description="Basic and acidic residues" evidence="1">
    <location>
        <begin position="273"/>
        <end position="282"/>
    </location>
</feature>
<dbReference type="Proteomes" id="UP000001996">
    <property type="component" value="Unassembled WGS sequence"/>
</dbReference>
<protein>
    <submittedName>
        <fullName evidence="2">Uncharacterized protein</fullName>
    </submittedName>
</protein>
<feature type="region of interest" description="Disordered" evidence="1">
    <location>
        <begin position="494"/>
        <end position="531"/>
    </location>
</feature>
<accession>A5E1Y5</accession>
<organism evidence="2 3">
    <name type="scientific">Lodderomyces elongisporus (strain ATCC 11503 / CBS 2605 / JCM 1781 / NBRC 1676 / NRRL YB-4239)</name>
    <name type="common">Yeast</name>
    <name type="synonym">Saccharomyces elongisporus</name>
    <dbReference type="NCBI Taxonomy" id="379508"/>
    <lineage>
        <taxon>Eukaryota</taxon>
        <taxon>Fungi</taxon>
        <taxon>Dikarya</taxon>
        <taxon>Ascomycota</taxon>
        <taxon>Saccharomycotina</taxon>
        <taxon>Pichiomycetes</taxon>
        <taxon>Debaryomycetaceae</taxon>
        <taxon>Candida/Lodderomyces clade</taxon>
        <taxon>Lodderomyces</taxon>
    </lineage>
</organism>
<feature type="compositionally biased region" description="Polar residues" evidence="1">
    <location>
        <begin position="59"/>
        <end position="83"/>
    </location>
</feature>
<feature type="compositionally biased region" description="Low complexity" evidence="1">
    <location>
        <begin position="503"/>
        <end position="517"/>
    </location>
</feature>
<gene>
    <name evidence="2" type="ORF">LELG_03622</name>
</gene>
<dbReference type="GeneID" id="5232581"/>
<feature type="region of interest" description="Disordered" evidence="1">
    <location>
        <begin position="1"/>
        <end position="91"/>
    </location>
</feature>
<dbReference type="InParanoid" id="A5E1Y5"/>
<dbReference type="AlphaFoldDB" id="A5E1Y5"/>
<dbReference type="KEGG" id="lel:PVL30_003106"/>
<sequence>MADLQRRPAHLRLSSQYERVRNKTSTSTSSTSSFSTTSAKKPVDSDNCEDRGRTPSKGCVSNNYSIDNFSQKSQPQHCLQSNNREQDFRSRKKLSRAHQVLLHQAINYNHRTSHEIPRSVSADGMLQKYRKDQPKVLPNQSHLKKNIQMVEQPQRPQFRRWHLYQLNDEINQETETTTATATTNSRKPFIKYSDSVSPLTVLKDEYNIKRPSLNSAHSLSNSLAHTHTVTPVSAQGQDQDQDRDRGHGLDADIDLAHMNGHASMDYTINTPHENLKEDDHPVSGRPSPERPNMYMKMRQLTAETLKSLLGKDETVTSPRKDTGVSRLSLSSIRSNSSSNSNADEDLPLTTVLNGETDNKFISMNEMDTQYPVEQIEDIPIKHKLPELQDMMKELTDFKVTISENSSSASLPKMSRTQQKLMDYKQLHEYEGSLSDQNKHRTKELPYKWKIQNETILSQSTCIRLRFSSHEVPGTKKKVENNSGVLGYLVRNKNLGRKQRWNHNNNNNNNSSNSSNNNKPYHYTSNDNYNSGRPMIGAYDDKLKEMWDTEYTSLFSI</sequence>
<keyword evidence="3" id="KW-1185">Reference proteome</keyword>
<evidence type="ECO:0000256" key="1">
    <source>
        <dbReference type="SAM" id="MobiDB-lite"/>
    </source>
</evidence>
<feature type="compositionally biased region" description="Basic and acidic residues" evidence="1">
    <location>
        <begin position="41"/>
        <end position="53"/>
    </location>
</feature>